<comment type="caution">
    <text evidence="10">The sequence shown here is derived from an EMBL/GenBank/DDBJ whole genome shotgun (WGS) entry which is preliminary data.</text>
</comment>
<dbReference type="Proteomes" id="UP000700596">
    <property type="component" value="Unassembled WGS sequence"/>
</dbReference>
<evidence type="ECO:0000256" key="2">
    <source>
        <dbReference type="ARBA" id="ARBA00010386"/>
    </source>
</evidence>
<dbReference type="PANTHER" id="PTHR12707">
    <property type="entry name" value="PINN"/>
    <property type="match status" value="1"/>
</dbReference>
<accession>A0A9P9DEQ6</accession>
<dbReference type="InterPro" id="IPR039853">
    <property type="entry name" value="Pinin"/>
</dbReference>
<sequence>MDGPIASAVMLPESEIMESPPHPGSPPGGHKRRPSAMSEQDSKRQRLNSIDDDTQAHLDQRPTEIPKPQATNGSGRRERGRERRLFGAALGALSQNSATAAQKRRSEIAERQKAQRVLEEQESDQRKLELATQRQAQRVKEQRRFELESIHLQHANALQIAHFLRTETEPRLYYKPWETTAREDQIIEEQVAEAKKLIRRELEEYEAREEIQSERERHVSRNTDAIPTGKELDADVPPQQHTANGTTDDRAVSPKNLGRREDHAEEAVSVGGEAANQQNDAHTSHEATADEEASKDLNDENGEEIVEAAEDTVIY</sequence>
<keyword evidence="4" id="KW-0805">Transcription regulation</keyword>
<evidence type="ECO:0000256" key="8">
    <source>
        <dbReference type="SAM" id="MobiDB-lite"/>
    </source>
</evidence>
<feature type="compositionally biased region" description="Acidic residues" evidence="8">
    <location>
        <begin position="299"/>
        <end position="315"/>
    </location>
</feature>
<feature type="region of interest" description="Disordered" evidence="8">
    <location>
        <begin position="1"/>
        <end position="134"/>
    </location>
</feature>
<reference evidence="10" key="1">
    <citation type="journal article" date="2021" name="Nat. Commun.">
        <title>Genetic determinants of endophytism in the Arabidopsis root mycobiome.</title>
        <authorList>
            <person name="Mesny F."/>
            <person name="Miyauchi S."/>
            <person name="Thiergart T."/>
            <person name="Pickel B."/>
            <person name="Atanasova L."/>
            <person name="Karlsson M."/>
            <person name="Huettel B."/>
            <person name="Barry K.W."/>
            <person name="Haridas S."/>
            <person name="Chen C."/>
            <person name="Bauer D."/>
            <person name="Andreopoulos W."/>
            <person name="Pangilinan J."/>
            <person name="LaButti K."/>
            <person name="Riley R."/>
            <person name="Lipzen A."/>
            <person name="Clum A."/>
            <person name="Drula E."/>
            <person name="Henrissat B."/>
            <person name="Kohler A."/>
            <person name="Grigoriev I.V."/>
            <person name="Martin F.M."/>
            <person name="Hacquard S."/>
        </authorList>
    </citation>
    <scope>NUCLEOTIDE SEQUENCE</scope>
    <source>
        <strain evidence="10">MPI-CAGE-CH-0243</strain>
    </source>
</reference>
<keyword evidence="5" id="KW-0804">Transcription</keyword>
<evidence type="ECO:0000256" key="6">
    <source>
        <dbReference type="ARBA" id="ARBA00023187"/>
    </source>
</evidence>
<dbReference type="GO" id="GO:0008380">
    <property type="term" value="P:RNA splicing"/>
    <property type="evidence" value="ECO:0007669"/>
    <property type="project" value="UniProtKB-KW"/>
</dbReference>
<feature type="compositionally biased region" description="Basic and acidic residues" evidence="8">
    <location>
        <begin position="104"/>
        <end position="129"/>
    </location>
</feature>
<evidence type="ECO:0000256" key="5">
    <source>
        <dbReference type="ARBA" id="ARBA00023163"/>
    </source>
</evidence>
<evidence type="ECO:0000259" key="9">
    <source>
        <dbReference type="Pfam" id="PF04696"/>
    </source>
</evidence>
<keyword evidence="11" id="KW-1185">Reference proteome</keyword>
<evidence type="ECO:0000256" key="4">
    <source>
        <dbReference type="ARBA" id="ARBA00023015"/>
    </source>
</evidence>
<feature type="domain" description="Pinin/SDK/MemA protein" evidence="9">
    <location>
        <begin position="77"/>
        <end position="191"/>
    </location>
</feature>
<dbReference type="GO" id="GO:0006397">
    <property type="term" value="P:mRNA processing"/>
    <property type="evidence" value="ECO:0007669"/>
    <property type="project" value="UniProtKB-KW"/>
</dbReference>
<name>A0A9P9DEQ6_9PLEO</name>
<comment type="similarity">
    <text evidence="2">Belongs to the pinin family.</text>
</comment>
<dbReference type="AlphaFoldDB" id="A0A9P9DEQ6"/>
<dbReference type="InterPro" id="IPR006786">
    <property type="entry name" value="Pinin_SDK_MemA"/>
</dbReference>
<feature type="compositionally biased region" description="Basic and acidic residues" evidence="8">
    <location>
        <begin position="75"/>
        <end position="85"/>
    </location>
</feature>
<evidence type="ECO:0000256" key="7">
    <source>
        <dbReference type="ARBA" id="ARBA00023242"/>
    </source>
</evidence>
<keyword evidence="7" id="KW-0539">Nucleus</keyword>
<evidence type="ECO:0000313" key="10">
    <source>
        <dbReference type="EMBL" id="KAH7117788.1"/>
    </source>
</evidence>
<dbReference type="GO" id="GO:0071013">
    <property type="term" value="C:catalytic step 2 spliceosome"/>
    <property type="evidence" value="ECO:0007669"/>
    <property type="project" value="TreeGrafter"/>
</dbReference>
<feature type="compositionally biased region" description="Basic and acidic residues" evidence="8">
    <location>
        <begin position="54"/>
        <end position="64"/>
    </location>
</feature>
<evidence type="ECO:0000256" key="1">
    <source>
        <dbReference type="ARBA" id="ARBA00004123"/>
    </source>
</evidence>
<feature type="region of interest" description="Disordered" evidence="8">
    <location>
        <begin position="209"/>
        <end position="315"/>
    </location>
</feature>
<dbReference type="PANTHER" id="PTHR12707:SF0">
    <property type="entry name" value="PININ"/>
    <property type="match status" value="1"/>
</dbReference>
<gene>
    <name evidence="10" type="ORF">B0J11DRAFT_92194</name>
</gene>
<keyword evidence="6" id="KW-0508">mRNA splicing</keyword>
<evidence type="ECO:0000313" key="11">
    <source>
        <dbReference type="Proteomes" id="UP000700596"/>
    </source>
</evidence>
<organism evidence="10 11">
    <name type="scientific">Dendryphion nanum</name>
    <dbReference type="NCBI Taxonomy" id="256645"/>
    <lineage>
        <taxon>Eukaryota</taxon>
        <taxon>Fungi</taxon>
        <taxon>Dikarya</taxon>
        <taxon>Ascomycota</taxon>
        <taxon>Pezizomycotina</taxon>
        <taxon>Dothideomycetes</taxon>
        <taxon>Pleosporomycetidae</taxon>
        <taxon>Pleosporales</taxon>
        <taxon>Torulaceae</taxon>
        <taxon>Dendryphion</taxon>
    </lineage>
</organism>
<keyword evidence="3" id="KW-0507">mRNA processing</keyword>
<feature type="compositionally biased region" description="Basic and acidic residues" evidence="8">
    <location>
        <begin position="209"/>
        <end position="221"/>
    </location>
</feature>
<dbReference type="EMBL" id="JAGMWT010000013">
    <property type="protein sequence ID" value="KAH7117788.1"/>
    <property type="molecule type" value="Genomic_DNA"/>
</dbReference>
<feature type="compositionally biased region" description="Basic and acidic residues" evidence="8">
    <location>
        <begin position="282"/>
        <end position="298"/>
    </location>
</feature>
<proteinExistence type="inferred from homology"/>
<protein>
    <submittedName>
        <fullName evidence="10">Pinin/SDK/memA/ protein conserved region-domain-containing protein</fullName>
    </submittedName>
</protein>
<comment type="subcellular location">
    <subcellularLocation>
        <location evidence="1">Nucleus</location>
    </subcellularLocation>
</comment>
<evidence type="ECO:0000256" key="3">
    <source>
        <dbReference type="ARBA" id="ARBA00022664"/>
    </source>
</evidence>
<dbReference type="Pfam" id="PF04696">
    <property type="entry name" value="Pinin_SDK_memA"/>
    <property type="match status" value="1"/>
</dbReference>
<feature type="compositionally biased region" description="Basic and acidic residues" evidence="8">
    <location>
        <begin position="247"/>
        <end position="266"/>
    </location>
</feature>
<dbReference type="OrthoDB" id="330772at2759"/>